<evidence type="ECO:0000313" key="1">
    <source>
        <dbReference type="EMBL" id="MWB98203.1"/>
    </source>
</evidence>
<dbReference type="Proteomes" id="UP000438182">
    <property type="component" value="Unassembled WGS sequence"/>
</dbReference>
<dbReference type="RefSeq" id="WP_160423545.1">
    <property type="nucleotide sequence ID" value="NZ_WSTA01000021.1"/>
</dbReference>
<keyword evidence="1" id="KW-0966">Cell projection</keyword>
<comment type="caution">
    <text evidence="1">The sequence shown here is derived from an EMBL/GenBank/DDBJ whole genome shotgun (WGS) entry which is preliminary data.</text>
</comment>
<sequence>MADVLIRYDALNELNGSLKQIIVEFERAGDRSSALEDAIDRPYGKGRLRDEASSFESGWDDRRSALTEDLRTIQERVQKVLTGWADFDDRASRSLSVSVDEVSTLPSAK</sequence>
<accession>A0A6I4NVC3</accession>
<gene>
    <name evidence="1" type="ORF">GB864_06530</name>
</gene>
<protein>
    <submittedName>
        <fullName evidence="1">Flagellar protein FlgN</fullName>
    </submittedName>
</protein>
<reference evidence="1 2" key="1">
    <citation type="submission" date="2019-12" db="EMBL/GenBank/DDBJ databases">
        <authorList>
            <person name="Kim Y.S."/>
        </authorList>
    </citation>
    <scope>NUCLEOTIDE SEQUENCE [LARGE SCALE GENOMIC DNA]</scope>
    <source>
        <strain evidence="1 2">MMS17-SY077</strain>
    </source>
</reference>
<proteinExistence type="predicted"/>
<dbReference type="EMBL" id="WSTA01000021">
    <property type="protein sequence ID" value="MWB98203.1"/>
    <property type="molecule type" value="Genomic_DNA"/>
</dbReference>
<organism evidence="1 2">
    <name type="scientific">Agromyces seonyuensis</name>
    <dbReference type="NCBI Taxonomy" id="2662446"/>
    <lineage>
        <taxon>Bacteria</taxon>
        <taxon>Bacillati</taxon>
        <taxon>Actinomycetota</taxon>
        <taxon>Actinomycetes</taxon>
        <taxon>Micrococcales</taxon>
        <taxon>Microbacteriaceae</taxon>
        <taxon>Agromyces</taxon>
    </lineage>
</organism>
<keyword evidence="1" id="KW-0969">Cilium</keyword>
<keyword evidence="2" id="KW-1185">Reference proteome</keyword>
<name>A0A6I4NVC3_9MICO</name>
<dbReference type="AlphaFoldDB" id="A0A6I4NVC3"/>
<evidence type="ECO:0000313" key="2">
    <source>
        <dbReference type="Proteomes" id="UP000438182"/>
    </source>
</evidence>
<keyword evidence="1" id="KW-0282">Flagellum</keyword>